<reference evidence="1 2" key="1">
    <citation type="submission" date="2024-04" db="EMBL/GenBank/DDBJ databases">
        <authorList>
            <consortium name="Molecular Ecology Group"/>
        </authorList>
    </citation>
    <scope>NUCLEOTIDE SEQUENCE [LARGE SCALE GENOMIC DNA]</scope>
</reference>
<keyword evidence="2" id="KW-1185">Reference proteome</keyword>
<sequence>KNHVVTTQTEHKCVLDSCRALEAEGFDVTYISVNSNDLKVHIYDHS</sequence>
<evidence type="ECO:0000313" key="2">
    <source>
        <dbReference type="Proteomes" id="UP001497644"/>
    </source>
</evidence>
<dbReference type="InterPro" id="IPR015421">
    <property type="entry name" value="PyrdxlP-dep_Trfase_major"/>
</dbReference>
<proteinExistence type="predicted"/>
<protein>
    <recommendedName>
        <fullName evidence="3">Cysteine desulfurase</fullName>
    </recommendedName>
</protein>
<dbReference type="Gene3D" id="3.40.640.10">
    <property type="entry name" value="Type I PLP-dependent aspartate aminotransferase-like (Major domain)"/>
    <property type="match status" value="1"/>
</dbReference>
<dbReference type="AlphaFoldDB" id="A0AAV2N3H3"/>
<evidence type="ECO:0008006" key="3">
    <source>
        <dbReference type="Google" id="ProtNLM"/>
    </source>
</evidence>
<feature type="non-terminal residue" evidence="1">
    <location>
        <position position="1"/>
    </location>
</feature>
<gene>
    <name evidence="1" type="ORF">LPLAT_LOCUS673</name>
</gene>
<name>A0AAV2N3H3_9HYME</name>
<dbReference type="EMBL" id="OZ034824">
    <property type="protein sequence ID" value="CAL1673876.1"/>
    <property type="molecule type" value="Genomic_DNA"/>
</dbReference>
<organism evidence="1 2">
    <name type="scientific">Lasius platythorax</name>
    <dbReference type="NCBI Taxonomy" id="488582"/>
    <lineage>
        <taxon>Eukaryota</taxon>
        <taxon>Metazoa</taxon>
        <taxon>Ecdysozoa</taxon>
        <taxon>Arthropoda</taxon>
        <taxon>Hexapoda</taxon>
        <taxon>Insecta</taxon>
        <taxon>Pterygota</taxon>
        <taxon>Neoptera</taxon>
        <taxon>Endopterygota</taxon>
        <taxon>Hymenoptera</taxon>
        <taxon>Apocrita</taxon>
        <taxon>Aculeata</taxon>
        <taxon>Formicoidea</taxon>
        <taxon>Formicidae</taxon>
        <taxon>Formicinae</taxon>
        <taxon>Lasius</taxon>
        <taxon>Lasius</taxon>
    </lineage>
</organism>
<evidence type="ECO:0000313" key="1">
    <source>
        <dbReference type="EMBL" id="CAL1673876.1"/>
    </source>
</evidence>
<accession>A0AAV2N3H3</accession>
<dbReference type="Proteomes" id="UP001497644">
    <property type="component" value="Chromosome 1"/>
</dbReference>